<dbReference type="eggNOG" id="COG3540">
    <property type="taxonomic scope" value="Bacteria"/>
</dbReference>
<name>D0LTA9_HALO1</name>
<feature type="domain" description="Phospholipase D N-terminal" evidence="2">
    <location>
        <begin position="55"/>
        <end position="145"/>
    </location>
</feature>
<dbReference type="RefSeq" id="WP_012826413.1">
    <property type="nucleotide sequence ID" value="NC_013440.1"/>
</dbReference>
<gene>
    <name evidence="3" type="ordered locus">Hoch_1243</name>
</gene>
<reference evidence="3 4" key="1">
    <citation type="journal article" date="2010" name="Stand. Genomic Sci.">
        <title>Complete genome sequence of Haliangium ochraceum type strain (SMP-2).</title>
        <authorList>
            <consortium name="US DOE Joint Genome Institute (JGI-PGF)"/>
            <person name="Ivanova N."/>
            <person name="Daum C."/>
            <person name="Lang E."/>
            <person name="Abt B."/>
            <person name="Kopitz M."/>
            <person name="Saunders E."/>
            <person name="Lapidus A."/>
            <person name="Lucas S."/>
            <person name="Glavina Del Rio T."/>
            <person name="Nolan M."/>
            <person name="Tice H."/>
            <person name="Copeland A."/>
            <person name="Cheng J.F."/>
            <person name="Chen F."/>
            <person name="Bruce D."/>
            <person name="Goodwin L."/>
            <person name="Pitluck S."/>
            <person name="Mavromatis K."/>
            <person name="Pati A."/>
            <person name="Mikhailova N."/>
            <person name="Chen A."/>
            <person name="Palaniappan K."/>
            <person name="Land M."/>
            <person name="Hauser L."/>
            <person name="Chang Y.J."/>
            <person name="Jeffries C.D."/>
            <person name="Detter J.C."/>
            <person name="Brettin T."/>
            <person name="Rohde M."/>
            <person name="Goker M."/>
            <person name="Bristow J."/>
            <person name="Markowitz V."/>
            <person name="Eisen J.A."/>
            <person name="Hugenholtz P."/>
            <person name="Kyrpides N.C."/>
            <person name="Klenk H.P."/>
        </authorList>
    </citation>
    <scope>NUCLEOTIDE SEQUENCE [LARGE SCALE GENOMIC DNA]</scope>
    <source>
        <strain evidence="4">DSM 14365 / CIP 107738 / JCM 11303 / AJ 13395 / SMP-2</strain>
    </source>
</reference>
<dbReference type="EC" id="3.1.3.1" evidence="3"/>
<dbReference type="Pfam" id="PF09423">
    <property type="entry name" value="PhoD"/>
    <property type="match status" value="1"/>
</dbReference>
<protein>
    <submittedName>
        <fullName evidence="3">Alkaline phosphatase</fullName>
        <ecNumber evidence="3">3.1.3.1</ecNumber>
    </submittedName>
</protein>
<keyword evidence="3" id="KW-0378">Hydrolase</keyword>
<dbReference type="PROSITE" id="PS51257">
    <property type="entry name" value="PROKAR_LIPOPROTEIN"/>
    <property type="match status" value="1"/>
</dbReference>
<dbReference type="HOGENOM" id="CLU_015982_2_0_7"/>
<dbReference type="PANTHER" id="PTHR43606:SF2">
    <property type="entry name" value="ALKALINE PHOSPHATASE FAMILY PROTEIN (AFU_ORTHOLOGUE AFUA_5G03860)"/>
    <property type="match status" value="1"/>
</dbReference>
<dbReference type="GO" id="GO:0004035">
    <property type="term" value="F:alkaline phosphatase activity"/>
    <property type="evidence" value="ECO:0007669"/>
    <property type="project" value="UniProtKB-EC"/>
</dbReference>
<evidence type="ECO:0000313" key="4">
    <source>
        <dbReference type="Proteomes" id="UP000001880"/>
    </source>
</evidence>
<proteinExistence type="predicted"/>
<dbReference type="InterPro" id="IPR052900">
    <property type="entry name" value="Phospholipid_Metab_Enz"/>
</dbReference>
<dbReference type="EMBL" id="CP001804">
    <property type="protein sequence ID" value="ACY13804.1"/>
    <property type="molecule type" value="Genomic_DNA"/>
</dbReference>
<sequence length="714" mass="77585">MKRRNFLKTSGYFVVAASLGTLGGAGCGDNLQVPRDGENPLDAGTVNANRFAFPQGVASGDPRETSVVLWTRVVSLEEDTGPVDVHVHMSESADFTALIVDETVTVAADSDHTLRMVVTGLSPAKRYFYRFVAGEDHSDVGRTLTAPPADDTAPVRMAWVSCQDFTAGFFGSYREIIKADEARAESEQLQFVVHLGDFIYETRADDFQTALDEQFQSIELRDADGELRTVEQFPSGSAGAGREFARTLDDYRHLYKTVLSDSNLRAARARWPFIVTWDDHEFTNDAWQTQANYDDSTVGEPSQKRKVAANQAWFEYIPTQLDGALGVEGVTQHAADFTPTNVDDVAYSEVDSDNQVTEPNSMMAVESMTIYRSFRYGRHVELVMTDERSYRSDHPLPEQVTEGSPLFFAARNLLPVDMVDVLDQGMTANGGEPPATIPNLPEVANPRLSSPVGTILGPKQKAWWKATMQGSDATWKVWGNEVPLMRLVANNGTAGFLAVDRYLTADAWDGYGSERKELMAFLRDNQIDNVVVITGDIHAHFGGLVMDDYDAETPTAVAAEFCTAGAASNSLFSTTEAGSRGQPAPVRALITYDATNFGGATAFAENLNTYLLHGMDSALSAASSHDPAAILAAKDASVNPHLRYVDTNAQGFGLLTITGEQVTAELITIERPIADSGASGPGIQRTASFVITKDQLGDLAEPEIEGIPPFPLDL</sequence>
<dbReference type="InterPro" id="IPR038607">
    <property type="entry name" value="PhoD-like_sf"/>
</dbReference>
<evidence type="ECO:0000313" key="3">
    <source>
        <dbReference type="EMBL" id="ACY13804.1"/>
    </source>
</evidence>
<evidence type="ECO:0000259" key="1">
    <source>
        <dbReference type="Pfam" id="PF09423"/>
    </source>
</evidence>
<dbReference type="SUPFAM" id="SSF56300">
    <property type="entry name" value="Metallo-dependent phosphatases"/>
    <property type="match status" value="1"/>
</dbReference>
<dbReference type="OrthoDB" id="327733at2"/>
<organism evidence="3 4">
    <name type="scientific">Haliangium ochraceum (strain DSM 14365 / JCM 11303 / SMP-2)</name>
    <dbReference type="NCBI Taxonomy" id="502025"/>
    <lineage>
        <taxon>Bacteria</taxon>
        <taxon>Pseudomonadati</taxon>
        <taxon>Myxococcota</taxon>
        <taxon>Polyangia</taxon>
        <taxon>Haliangiales</taxon>
        <taxon>Kofleriaceae</taxon>
        <taxon>Haliangium</taxon>
    </lineage>
</organism>
<feature type="domain" description="PhoD-like phosphatase metallophosphatase" evidence="1">
    <location>
        <begin position="157"/>
        <end position="586"/>
    </location>
</feature>
<dbReference type="Gene3D" id="3.60.21.70">
    <property type="entry name" value="PhoD-like phosphatase"/>
    <property type="match status" value="1"/>
</dbReference>
<keyword evidence="4" id="KW-1185">Reference proteome</keyword>
<dbReference type="InterPro" id="IPR029052">
    <property type="entry name" value="Metallo-depent_PP-like"/>
</dbReference>
<dbReference type="InterPro" id="IPR018946">
    <property type="entry name" value="PhoD-like_MPP"/>
</dbReference>
<dbReference type="Gene3D" id="2.60.40.380">
    <property type="entry name" value="Purple acid phosphatase-like, N-terminal"/>
    <property type="match status" value="1"/>
</dbReference>
<dbReference type="STRING" id="502025.Hoch_1243"/>
<dbReference type="CDD" id="cd07389">
    <property type="entry name" value="MPP_PhoD"/>
    <property type="match status" value="1"/>
</dbReference>
<dbReference type="Pfam" id="PF16655">
    <property type="entry name" value="PhoD_N"/>
    <property type="match status" value="1"/>
</dbReference>
<dbReference type="Proteomes" id="UP000001880">
    <property type="component" value="Chromosome"/>
</dbReference>
<dbReference type="InterPro" id="IPR032093">
    <property type="entry name" value="PhoD_N"/>
</dbReference>
<dbReference type="PANTHER" id="PTHR43606">
    <property type="entry name" value="PHOSPHATASE, PUTATIVE (AFU_ORTHOLOGUE AFUA_6G08710)-RELATED"/>
    <property type="match status" value="1"/>
</dbReference>
<evidence type="ECO:0000259" key="2">
    <source>
        <dbReference type="Pfam" id="PF16655"/>
    </source>
</evidence>
<dbReference type="KEGG" id="hoh:Hoch_1243"/>
<accession>D0LTA9</accession>
<dbReference type="AlphaFoldDB" id="D0LTA9"/>